<feature type="domain" description="SET" evidence="1">
    <location>
        <begin position="4"/>
        <end position="111"/>
    </location>
</feature>
<accession>A0ABZ1TV04</accession>
<dbReference type="Gene3D" id="2.170.270.10">
    <property type="entry name" value="SET domain"/>
    <property type="match status" value="1"/>
</dbReference>
<evidence type="ECO:0000313" key="2">
    <source>
        <dbReference type="EMBL" id="WUQ81811.1"/>
    </source>
</evidence>
<evidence type="ECO:0000313" key="3">
    <source>
        <dbReference type="Proteomes" id="UP001432222"/>
    </source>
</evidence>
<dbReference type="InterPro" id="IPR001214">
    <property type="entry name" value="SET_dom"/>
</dbReference>
<name>A0ABZ1TV04_9ACTN</name>
<dbReference type="Proteomes" id="UP001432222">
    <property type="component" value="Chromosome"/>
</dbReference>
<dbReference type="SUPFAM" id="SSF82199">
    <property type="entry name" value="SET domain"/>
    <property type="match status" value="1"/>
</dbReference>
<keyword evidence="3" id="KW-1185">Reference proteome</keyword>
<dbReference type="Pfam" id="PF00856">
    <property type="entry name" value="SET"/>
    <property type="match status" value="1"/>
</dbReference>
<dbReference type="EMBL" id="CP108110">
    <property type="protein sequence ID" value="WUQ81811.1"/>
    <property type="molecule type" value="Genomic_DNA"/>
</dbReference>
<dbReference type="RefSeq" id="WP_328952886.1">
    <property type="nucleotide sequence ID" value="NZ_CP108110.1"/>
</dbReference>
<proteinExistence type="predicted"/>
<sequence length="188" mass="20060">MLHSALHPGFSAVAGTGLVALRDIPMGTVLWGPCPQCRTWDAAEQLTLSPRVVDWLDEFGYRLADRSLLLPCRGAYLLNHSCEATVLDHGLAVGLAVRDIRAGEEVTGDYRTFRYDEPWEFDCRCGAGSCPGSVRSSAGAPPAELAGEWNRRMAPALAAAAGVPQELPLRAGQVDGAPAGHRDPEEAP</sequence>
<dbReference type="PROSITE" id="PS50280">
    <property type="entry name" value="SET"/>
    <property type="match status" value="1"/>
</dbReference>
<gene>
    <name evidence="2" type="ORF">OHA16_01770</name>
</gene>
<organism evidence="2 3">
    <name type="scientific">Kitasatospora purpeofusca</name>
    <dbReference type="NCBI Taxonomy" id="67352"/>
    <lineage>
        <taxon>Bacteria</taxon>
        <taxon>Bacillati</taxon>
        <taxon>Actinomycetota</taxon>
        <taxon>Actinomycetes</taxon>
        <taxon>Kitasatosporales</taxon>
        <taxon>Streptomycetaceae</taxon>
        <taxon>Kitasatospora</taxon>
    </lineage>
</organism>
<reference evidence="2" key="1">
    <citation type="submission" date="2022-10" db="EMBL/GenBank/DDBJ databases">
        <title>The complete genomes of actinobacterial strains from the NBC collection.</title>
        <authorList>
            <person name="Joergensen T.S."/>
            <person name="Alvarez Arevalo M."/>
            <person name="Sterndorff E.B."/>
            <person name="Faurdal D."/>
            <person name="Vuksanovic O."/>
            <person name="Mourched A.-S."/>
            <person name="Charusanti P."/>
            <person name="Shaw S."/>
            <person name="Blin K."/>
            <person name="Weber T."/>
        </authorList>
    </citation>
    <scope>NUCLEOTIDE SEQUENCE</scope>
    <source>
        <strain evidence="2">NBC_00222</strain>
    </source>
</reference>
<dbReference type="InterPro" id="IPR046341">
    <property type="entry name" value="SET_dom_sf"/>
</dbReference>
<protein>
    <submittedName>
        <fullName evidence="2">SET domain-containing protein</fullName>
    </submittedName>
</protein>
<evidence type="ECO:0000259" key="1">
    <source>
        <dbReference type="PROSITE" id="PS50280"/>
    </source>
</evidence>